<dbReference type="AlphaFoldDB" id="A0A4Y2PV55"/>
<dbReference type="OrthoDB" id="6435284at2759"/>
<organism evidence="2 3">
    <name type="scientific">Araneus ventricosus</name>
    <name type="common">Orbweaver spider</name>
    <name type="synonym">Epeira ventricosa</name>
    <dbReference type="NCBI Taxonomy" id="182803"/>
    <lineage>
        <taxon>Eukaryota</taxon>
        <taxon>Metazoa</taxon>
        <taxon>Ecdysozoa</taxon>
        <taxon>Arthropoda</taxon>
        <taxon>Chelicerata</taxon>
        <taxon>Arachnida</taxon>
        <taxon>Araneae</taxon>
        <taxon>Araneomorphae</taxon>
        <taxon>Entelegynae</taxon>
        <taxon>Araneoidea</taxon>
        <taxon>Araneidae</taxon>
        <taxon>Araneus</taxon>
    </lineage>
</organism>
<protein>
    <submittedName>
        <fullName evidence="2">Uncharacterized protein</fullName>
    </submittedName>
</protein>
<dbReference type="EMBL" id="BGPR01011998">
    <property type="protein sequence ID" value="GBN54016.1"/>
    <property type="molecule type" value="Genomic_DNA"/>
</dbReference>
<accession>A0A4Y2PV55</accession>
<dbReference type="Proteomes" id="UP000499080">
    <property type="component" value="Unassembled WGS sequence"/>
</dbReference>
<sequence length="291" mass="31877">MLEVEDITIHVAKTIIEILQVFVSLLLISAVVSYPIAGVEDEDDLPVYTEKVSSAKPTTRIPRFESKKLTTSPKKASESIPSAKEPSYPLPELPKVVPKAPKPVRSNPRPVRRTPEHPQNTIVEGVYPKPKPSLRGGYNAPKPSYVPAPAAAPAPALGVEYAPEVVDNKYEASPLHVEEPRPRQVVPNSYEASPLHVEEPRPRQVVPNSYEASPLHVEEPRPRQVVPNSYEASPLHAEEPRPKVVRPSLPEYGAAAGNAPHLRYEVAPQSLPAPSTGYKTDYSVSTGLRFC</sequence>
<evidence type="ECO:0000313" key="2">
    <source>
        <dbReference type="EMBL" id="GBN54016.1"/>
    </source>
</evidence>
<evidence type="ECO:0000256" key="1">
    <source>
        <dbReference type="SAM" id="MobiDB-lite"/>
    </source>
</evidence>
<feature type="region of interest" description="Disordered" evidence="1">
    <location>
        <begin position="50"/>
        <end position="140"/>
    </location>
</feature>
<keyword evidence="3" id="KW-1185">Reference proteome</keyword>
<gene>
    <name evidence="2" type="ORF">AVEN_175561_1</name>
</gene>
<proteinExistence type="predicted"/>
<evidence type="ECO:0000313" key="3">
    <source>
        <dbReference type="Proteomes" id="UP000499080"/>
    </source>
</evidence>
<name>A0A4Y2PV55_ARAVE</name>
<comment type="caution">
    <text evidence="2">The sequence shown here is derived from an EMBL/GenBank/DDBJ whole genome shotgun (WGS) entry which is preliminary data.</text>
</comment>
<feature type="region of interest" description="Disordered" evidence="1">
    <location>
        <begin position="211"/>
        <end position="252"/>
    </location>
</feature>
<reference evidence="2 3" key="1">
    <citation type="journal article" date="2019" name="Sci. Rep.">
        <title>Orb-weaving spider Araneus ventricosus genome elucidates the spidroin gene catalogue.</title>
        <authorList>
            <person name="Kono N."/>
            <person name="Nakamura H."/>
            <person name="Ohtoshi R."/>
            <person name="Moran D.A.P."/>
            <person name="Shinohara A."/>
            <person name="Yoshida Y."/>
            <person name="Fujiwara M."/>
            <person name="Mori M."/>
            <person name="Tomita M."/>
            <person name="Arakawa K."/>
        </authorList>
    </citation>
    <scope>NUCLEOTIDE SEQUENCE [LARGE SCALE GENOMIC DNA]</scope>
</reference>